<keyword evidence="3" id="KW-1185">Reference proteome</keyword>
<keyword evidence="1" id="KW-1133">Transmembrane helix</keyword>
<dbReference type="Proteomes" id="UP000290289">
    <property type="component" value="Chromosome 6"/>
</dbReference>
<comment type="caution">
    <text evidence="2">The sequence shown here is derived from an EMBL/GenBank/DDBJ whole genome shotgun (WGS) entry which is preliminary data.</text>
</comment>
<keyword evidence="1" id="KW-0472">Membrane</keyword>
<keyword evidence="1" id="KW-0812">Transmembrane</keyword>
<name>A0A498JRW3_MALDO</name>
<feature type="transmembrane region" description="Helical" evidence="1">
    <location>
        <begin position="20"/>
        <end position="39"/>
    </location>
</feature>
<evidence type="ECO:0008006" key="4">
    <source>
        <dbReference type="Google" id="ProtNLM"/>
    </source>
</evidence>
<dbReference type="AlphaFoldDB" id="A0A498JRW3"/>
<evidence type="ECO:0000256" key="1">
    <source>
        <dbReference type="SAM" id="Phobius"/>
    </source>
</evidence>
<proteinExistence type="predicted"/>
<gene>
    <name evidence="2" type="ORF">DVH24_009078</name>
</gene>
<accession>A0A498JRW3</accession>
<reference evidence="2 3" key="1">
    <citation type="submission" date="2018-10" db="EMBL/GenBank/DDBJ databases">
        <title>A high-quality apple genome assembly.</title>
        <authorList>
            <person name="Hu J."/>
        </authorList>
    </citation>
    <scope>NUCLEOTIDE SEQUENCE [LARGE SCALE GENOMIC DNA]</scope>
    <source>
        <strain evidence="3">cv. HFTH1</strain>
        <tissue evidence="2">Young leaf</tissue>
    </source>
</reference>
<dbReference type="EMBL" id="RDQH01000332">
    <property type="protein sequence ID" value="RXH96574.1"/>
    <property type="molecule type" value="Genomic_DNA"/>
</dbReference>
<protein>
    <recommendedName>
        <fullName evidence="4">Wall-associated receptor kinase galacturonan-binding domain-containing protein</fullName>
    </recommendedName>
</protein>
<sequence length="111" mass="12703">MANSLSASNSLYVQLSNPIMFSLPFFIIFFLFTIFYPSANSQFTECSQPYDCNVQAMTIARPDLWDSPCTNNFINVTLDYDLFAYNAQTIRNMTIFYGCMPHSESVPNNFT</sequence>
<evidence type="ECO:0000313" key="3">
    <source>
        <dbReference type="Proteomes" id="UP000290289"/>
    </source>
</evidence>
<organism evidence="2 3">
    <name type="scientific">Malus domestica</name>
    <name type="common">Apple</name>
    <name type="synonym">Pyrus malus</name>
    <dbReference type="NCBI Taxonomy" id="3750"/>
    <lineage>
        <taxon>Eukaryota</taxon>
        <taxon>Viridiplantae</taxon>
        <taxon>Streptophyta</taxon>
        <taxon>Embryophyta</taxon>
        <taxon>Tracheophyta</taxon>
        <taxon>Spermatophyta</taxon>
        <taxon>Magnoliopsida</taxon>
        <taxon>eudicotyledons</taxon>
        <taxon>Gunneridae</taxon>
        <taxon>Pentapetalae</taxon>
        <taxon>rosids</taxon>
        <taxon>fabids</taxon>
        <taxon>Rosales</taxon>
        <taxon>Rosaceae</taxon>
        <taxon>Amygdaloideae</taxon>
        <taxon>Maleae</taxon>
        <taxon>Malus</taxon>
    </lineage>
</organism>
<evidence type="ECO:0000313" key="2">
    <source>
        <dbReference type="EMBL" id="RXH96574.1"/>
    </source>
</evidence>